<feature type="transmembrane region" description="Helical" evidence="5">
    <location>
        <begin position="67"/>
        <end position="88"/>
    </location>
</feature>
<feature type="transmembrane region" description="Helical" evidence="5">
    <location>
        <begin position="40"/>
        <end position="61"/>
    </location>
</feature>
<dbReference type="GO" id="GO:0016020">
    <property type="term" value="C:membrane"/>
    <property type="evidence" value="ECO:0007669"/>
    <property type="project" value="UniProtKB-SubCell"/>
</dbReference>
<dbReference type="InterPro" id="IPR004710">
    <property type="entry name" value="Bilac:Na_transpt"/>
</dbReference>
<evidence type="ECO:0000256" key="2">
    <source>
        <dbReference type="ARBA" id="ARBA00022692"/>
    </source>
</evidence>
<comment type="subcellular location">
    <subcellularLocation>
        <location evidence="1">Membrane</location>
        <topology evidence="1">Multi-pass membrane protein</topology>
    </subcellularLocation>
</comment>
<evidence type="ECO:0000313" key="6">
    <source>
        <dbReference type="EMBL" id="OZM74364.1"/>
    </source>
</evidence>
<dbReference type="EMBL" id="NKYE01000002">
    <property type="protein sequence ID" value="OZM74364.1"/>
    <property type="molecule type" value="Genomic_DNA"/>
</dbReference>
<reference evidence="6 7" key="1">
    <citation type="submission" date="2017-07" db="EMBL/GenBank/DDBJ databases">
        <title>Amycolatopsis antarcticus sp. nov., isolated from the surface of an Antarcticus brown macroalga.</title>
        <authorList>
            <person name="Wang J."/>
            <person name="Leiva S."/>
            <person name="Huang J."/>
            <person name="Huang Y."/>
        </authorList>
    </citation>
    <scope>NUCLEOTIDE SEQUENCE [LARGE SCALE GENOMIC DNA]</scope>
    <source>
        <strain evidence="6 7">AU-G6</strain>
    </source>
</reference>
<dbReference type="PANTHER" id="PTHR10361">
    <property type="entry name" value="SODIUM-BILE ACID COTRANSPORTER"/>
    <property type="match status" value="1"/>
</dbReference>
<dbReference type="Gene3D" id="1.20.1530.20">
    <property type="match status" value="1"/>
</dbReference>
<sequence length="293" mass="29591">MVSSVVTVFLPLALAVVMFGLGLSLTVADFLAVARSPRAVVIALLCQLVLLPAVCLGLVLVSGLEPVLAVGMMLLAASPGGTMANLFSHLAGGDVALNVSLTAINSLISAATLPVVVNLALDGFLGDGSGIGLQPGKVAQVVAIVLVPVAIGMAVRGRFPARCAALHGPVKVASAVFLVGVIVVALVQEHRTLAEHAATVGVLTVVLCVLSLAVGYWVPRLAGITRERAIASAMEIGIHNSTLAITVAISVLGSYELAVPAAIYGVVMFVPAGICAFAFSRRGLGPTVPARTA</sequence>
<dbReference type="InterPro" id="IPR038770">
    <property type="entry name" value="Na+/solute_symporter_sf"/>
</dbReference>
<feature type="transmembrane region" description="Helical" evidence="5">
    <location>
        <begin position="230"/>
        <end position="255"/>
    </location>
</feature>
<keyword evidence="7" id="KW-1185">Reference proteome</keyword>
<dbReference type="Pfam" id="PF01758">
    <property type="entry name" value="SBF"/>
    <property type="match status" value="1"/>
</dbReference>
<keyword evidence="2 5" id="KW-0812">Transmembrane</keyword>
<feature type="transmembrane region" description="Helical" evidence="5">
    <location>
        <begin position="168"/>
        <end position="187"/>
    </location>
</feature>
<feature type="transmembrane region" description="Helical" evidence="5">
    <location>
        <begin position="199"/>
        <end position="218"/>
    </location>
</feature>
<evidence type="ECO:0000313" key="7">
    <source>
        <dbReference type="Proteomes" id="UP000242444"/>
    </source>
</evidence>
<dbReference type="Proteomes" id="UP000242444">
    <property type="component" value="Unassembled WGS sequence"/>
</dbReference>
<dbReference type="InterPro" id="IPR002657">
    <property type="entry name" value="BilAc:Na_symport/Acr3"/>
</dbReference>
<feature type="transmembrane region" description="Helical" evidence="5">
    <location>
        <begin position="261"/>
        <end position="279"/>
    </location>
</feature>
<proteinExistence type="predicted"/>
<evidence type="ECO:0000256" key="1">
    <source>
        <dbReference type="ARBA" id="ARBA00004141"/>
    </source>
</evidence>
<accession>A0A263D765</accession>
<dbReference type="PANTHER" id="PTHR10361:SF24">
    <property type="entry name" value="P3 PROTEIN"/>
    <property type="match status" value="1"/>
</dbReference>
<evidence type="ECO:0000256" key="4">
    <source>
        <dbReference type="ARBA" id="ARBA00023136"/>
    </source>
</evidence>
<feature type="transmembrane region" description="Helical" evidence="5">
    <location>
        <begin position="137"/>
        <end position="156"/>
    </location>
</feature>
<dbReference type="OrthoDB" id="9806785at2"/>
<comment type="caution">
    <text evidence="6">The sequence shown here is derived from an EMBL/GenBank/DDBJ whole genome shotgun (WGS) entry which is preliminary data.</text>
</comment>
<dbReference type="AlphaFoldDB" id="A0A263D765"/>
<keyword evidence="3 5" id="KW-1133">Transmembrane helix</keyword>
<name>A0A263D765_9PSEU</name>
<gene>
    <name evidence="6" type="ORF">CFN78_04330</name>
</gene>
<feature type="transmembrane region" description="Helical" evidence="5">
    <location>
        <begin position="95"/>
        <end position="117"/>
    </location>
</feature>
<keyword evidence="4 5" id="KW-0472">Membrane</keyword>
<protein>
    <submittedName>
        <fullName evidence="6">Bile acid:sodium symporter</fullName>
    </submittedName>
</protein>
<feature type="transmembrane region" description="Helical" evidence="5">
    <location>
        <begin position="6"/>
        <end position="28"/>
    </location>
</feature>
<dbReference type="InParanoid" id="A0A263D765"/>
<evidence type="ECO:0000256" key="5">
    <source>
        <dbReference type="SAM" id="Phobius"/>
    </source>
</evidence>
<evidence type="ECO:0000256" key="3">
    <source>
        <dbReference type="ARBA" id="ARBA00022989"/>
    </source>
</evidence>
<organism evidence="6 7">
    <name type="scientific">Amycolatopsis antarctica</name>
    <dbReference type="NCBI Taxonomy" id="1854586"/>
    <lineage>
        <taxon>Bacteria</taxon>
        <taxon>Bacillati</taxon>
        <taxon>Actinomycetota</taxon>
        <taxon>Actinomycetes</taxon>
        <taxon>Pseudonocardiales</taxon>
        <taxon>Pseudonocardiaceae</taxon>
        <taxon>Amycolatopsis</taxon>
    </lineage>
</organism>